<name>A0A165DC47_EXIGL</name>
<gene>
    <name evidence="2" type="ORF">EXIGLDRAFT_842392</name>
</gene>
<keyword evidence="3" id="KW-1185">Reference proteome</keyword>
<keyword evidence="1" id="KW-0472">Membrane</keyword>
<protein>
    <submittedName>
        <fullName evidence="2">Uncharacterized protein</fullName>
    </submittedName>
</protein>
<feature type="transmembrane region" description="Helical" evidence="1">
    <location>
        <begin position="38"/>
        <end position="58"/>
    </location>
</feature>
<evidence type="ECO:0000313" key="3">
    <source>
        <dbReference type="Proteomes" id="UP000077266"/>
    </source>
</evidence>
<dbReference type="InParanoid" id="A0A165DC47"/>
<accession>A0A165DC47</accession>
<organism evidence="2 3">
    <name type="scientific">Exidia glandulosa HHB12029</name>
    <dbReference type="NCBI Taxonomy" id="1314781"/>
    <lineage>
        <taxon>Eukaryota</taxon>
        <taxon>Fungi</taxon>
        <taxon>Dikarya</taxon>
        <taxon>Basidiomycota</taxon>
        <taxon>Agaricomycotina</taxon>
        <taxon>Agaricomycetes</taxon>
        <taxon>Auriculariales</taxon>
        <taxon>Exidiaceae</taxon>
        <taxon>Exidia</taxon>
    </lineage>
</organism>
<evidence type="ECO:0000313" key="2">
    <source>
        <dbReference type="EMBL" id="KZV84206.1"/>
    </source>
</evidence>
<evidence type="ECO:0000256" key="1">
    <source>
        <dbReference type="SAM" id="Phobius"/>
    </source>
</evidence>
<keyword evidence="1" id="KW-0812">Transmembrane</keyword>
<feature type="transmembrane region" description="Helical" evidence="1">
    <location>
        <begin position="15"/>
        <end position="32"/>
    </location>
</feature>
<sequence length="155" mass="16792">MSAEPRWRAGDRLSVKYSAGAVLVFLAATDLVSGLTDLARAIVACLSVALSIFILLGVQPRLSSVMLMAMLGAYNSVILENLRVVDQRHPWRDLLGYTRNMGALGRYSTGACDRRCASPSERCGRTRVTCSSNGVLLGAGERMVSPPGFFRPRDL</sequence>
<proteinExistence type="predicted"/>
<reference evidence="2 3" key="1">
    <citation type="journal article" date="2016" name="Mol. Biol. Evol.">
        <title>Comparative Genomics of Early-Diverging Mushroom-Forming Fungi Provides Insights into the Origins of Lignocellulose Decay Capabilities.</title>
        <authorList>
            <person name="Nagy L.G."/>
            <person name="Riley R."/>
            <person name="Tritt A."/>
            <person name="Adam C."/>
            <person name="Daum C."/>
            <person name="Floudas D."/>
            <person name="Sun H."/>
            <person name="Yadav J.S."/>
            <person name="Pangilinan J."/>
            <person name="Larsson K.H."/>
            <person name="Matsuura K."/>
            <person name="Barry K."/>
            <person name="Labutti K."/>
            <person name="Kuo R."/>
            <person name="Ohm R.A."/>
            <person name="Bhattacharya S.S."/>
            <person name="Shirouzu T."/>
            <person name="Yoshinaga Y."/>
            <person name="Martin F.M."/>
            <person name="Grigoriev I.V."/>
            <person name="Hibbett D.S."/>
        </authorList>
    </citation>
    <scope>NUCLEOTIDE SEQUENCE [LARGE SCALE GENOMIC DNA]</scope>
    <source>
        <strain evidence="2 3">HHB12029</strain>
    </source>
</reference>
<keyword evidence="1" id="KW-1133">Transmembrane helix</keyword>
<dbReference type="AlphaFoldDB" id="A0A165DC47"/>
<dbReference type="EMBL" id="KV426235">
    <property type="protein sequence ID" value="KZV84206.1"/>
    <property type="molecule type" value="Genomic_DNA"/>
</dbReference>
<dbReference type="Proteomes" id="UP000077266">
    <property type="component" value="Unassembled WGS sequence"/>
</dbReference>